<organism evidence="1 2">
    <name type="scientific">Cynara cardunculus var. scolymus</name>
    <name type="common">Globe artichoke</name>
    <name type="synonym">Cynara scolymus</name>
    <dbReference type="NCBI Taxonomy" id="59895"/>
    <lineage>
        <taxon>Eukaryota</taxon>
        <taxon>Viridiplantae</taxon>
        <taxon>Streptophyta</taxon>
        <taxon>Embryophyta</taxon>
        <taxon>Tracheophyta</taxon>
        <taxon>Spermatophyta</taxon>
        <taxon>Magnoliopsida</taxon>
        <taxon>eudicotyledons</taxon>
        <taxon>Gunneridae</taxon>
        <taxon>Pentapetalae</taxon>
        <taxon>asterids</taxon>
        <taxon>campanulids</taxon>
        <taxon>Asterales</taxon>
        <taxon>Asteraceae</taxon>
        <taxon>Carduoideae</taxon>
        <taxon>Cardueae</taxon>
        <taxon>Carduinae</taxon>
        <taxon>Cynara</taxon>
    </lineage>
</organism>
<reference evidence="1 2" key="1">
    <citation type="journal article" date="2016" name="Sci. Rep.">
        <title>The genome sequence of the outbreeding globe artichoke constructed de novo incorporating a phase-aware low-pass sequencing strategy of F1 progeny.</title>
        <authorList>
            <person name="Scaglione D."/>
            <person name="Reyes-Chin-Wo S."/>
            <person name="Acquadro A."/>
            <person name="Froenicke L."/>
            <person name="Portis E."/>
            <person name="Beitel C."/>
            <person name="Tirone M."/>
            <person name="Mauro R."/>
            <person name="Lo Monaco A."/>
            <person name="Mauromicale G."/>
            <person name="Faccioli P."/>
            <person name="Cattivelli L."/>
            <person name="Rieseberg L."/>
            <person name="Michelmore R."/>
            <person name="Lanteri S."/>
        </authorList>
    </citation>
    <scope>NUCLEOTIDE SEQUENCE [LARGE SCALE GENOMIC DNA]</scope>
    <source>
        <strain evidence="1">2C</strain>
    </source>
</reference>
<proteinExistence type="predicted"/>
<comment type="caution">
    <text evidence="1">The sequence shown here is derived from an EMBL/GenBank/DDBJ whole genome shotgun (WGS) entry which is preliminary data.</text>
</comment>
<gene>
    <name evidence="1" type="ORF">Ccrd_002867</name>
</gene>
<evidence type="ECO:0000313" key="2">
    <source>
        <dbReference type="Proteomes" id="UP000243975"/>
    </source>
</evidence>
<sequence>MAKSGDVLVAYRPYSLSPAGNKIYCLVCEIPSRDEEKTESEPWRFHPKHRVKRKEDEEATNHHQLLILSFHNFHPANVKVFYLSLYTHSAIFIVNSSA</sequence>
<dbReference type="Proteomes" id="UP000243975">
    <property type="component" value="Unassembled WGS sequence"/>
</dbReference>
<evidence type="ECO:0000313" key="1">
    <source>
        <dbReference type="EMBL" id="KVH95074.1"/>
    </source>
</evidence>
<name>A0A103XQK8_CYNCS</name>
<dbReference type="AlphaFoldDB" id="A0A103XQK8"/>
<protein>
    <submittedName>
        <fullName evidence="1">Uncharacterized protein</fullName>
    </submittedName>
</protein>
<accession>A0A103XQK8</accession>
<keyword evidence="2" id="KW-1185">Reference proteome</keyword>
<dbReference type="Gramene" id="KVH95074">
    <property type="protein sequence ID" value="KVH95074"/>
    <property type="gene ID" value="Ccrd_002867"/>
</dbReference>
<dbReference type="EMBL" id="LEKV01004400">
    <property type="protein sequence ID" value="KVH95074.1"/>
    <property type="molecule type" value="Genomic_DNA"/>
</dbReference>